<gene>
    <name evidence="2" type="ORF">HPB51_000392</name>
</gene>
<keyword evidence="1" id="KW-0472">Membrane</keyword>
<evidence type="ECO:0000256" key="1">
    <source>
        <dbReference type="SAM" id="Phobius"/>
    </source>
</evidence>
<dbReference type="AlphaFoldDB" id="A0A9J6DQX8"/>
<comment type="caution">
    <text evidence="2">The sequence shown here is derived from an EMBL/GenBank/DDBJ whole genome shotgun (WGS) entry which is preliminary data.</text>
</comment>
<keyword evidence="1" id="KW-1133">Transmembrane helix</keyword>
<evidence type="ECO:0000313" key="2">
    <source>
        <dbReference type="EMBL" id="KAH8024661.1"/>
    </source>
</evidence>
<reference evidence="2" key="2">
    <citation type="submission" date="2021-09" db="EMBL/GenBank/DDBJ databases">
        <authorList>
            <person name="Jia N."/>
            <person name="Wang J."/>
            <person name="Shi W."/>
            <person name="Du L."/>
            <person name="Sun Y."/>
            <person name="Zhan W."/>
            <person name="Jiang J."/>
            <person name="Wang Q."/>
            <person name="Zhang B."/>
            <person name="Ji P."/>
            <person name="Sakyi L.B."/>
            <person name="Cui X."/>
            <person name="Yuan T."/>
            <person name="Jiang B."/>
            <person name="Yang W."/>
            <person name="Lam T.T.-Y."/>
            <person name="Chang Q."/>
            <person name="Ding S."/>
            <person name="Wang X."/>
            <person name="Zhu J."/>
            <person name="Ruan X."/>
            <person name="Zhao L."/>
            <person name="Wei J."/>
            <person name="Que T."/>
            <person name="Du C."/>
            <person name="Cheng J."/>
            <person name="Dai P."/>
            <person name="Han X."/>
            <person name="Huang E."/>
            <person name="Gao Y."/>
            <person name="Liu J."/>
            <person name="Shao H."/>
            <person name="Ye R."/>
            <person name="Li L."/>
            <person name="Wei W."/>
            <person name="Wang X."/>
            <person name="Wang C."/>
            <person name="Huo Q."/>
            <person name="Li W."/>
            <person name="Guo W."/>
            <person name="Chen H."/>
            <person name="Chen S."/>
            <person name="Zhou L."/>
            <person name="Zhou L."/>
            <person name="Ni X."/>
            <person name="Tian J."/>
            <person name="Zhou Y."/>
            <person name="Sheng Y."/>
            <person name="Liu T."/>
            <person name="Pan Y."/>
            <person name="Xia L."/>
            <person name="Li J."/>
            <person name="Zhao F."/>
            <person name="Cao W."/>
        </authorList>
    </citation>
    <scope>NUCLEOTIDE SEQUENCE</scope>
    <source>
        <strain evidence="2">Rmic-2018</strain>
        <tissue evidence="2">Larvae</tissue>
    </source>
</reference>
<name>A0A9J6DQX8_RHIMP</name>
<protein>
    <submittedName>
        <fullName evidence="2">Uncharacterized protein</fullName>
    </submittedName>
</protein>
<keyword evidence="3" id="KW-1185">Reference proteome</keyword>
<accession>A0A9J6DQX8</accession>
<proteinExistence type="predicted"/>
<keyword evidence="1" id="KW-0812">Transmembrane</keyword>
<dbReference type="EMBL" id="JABSTU010000007">
    <property type="protein sequence ID" value="KAH8024661.1"/>
    <property type="molecule type" value="Genomic_DNA"/>
</dbReference>
<evidence type="ECO:0000313" key="3">
    <source>
        <dbReference type="Proteomes" id="UP000821866"/>
    </source>
</evidence>
<dbReference type="Proteomes" id="UP000821866">
    <property type="component" value="Unassembled WGS sequence"/>
</dbReference>
<organism evidence="2 3">
    <name type="scientific">Rhipicephalus microplus</name>
    <name type="common">Cattle tick</name>
    <name type="synonym">Boophilus microplus</name>
    <dbReference type="NCBI Taxonomy" id="6941"/>
    <lineage>
        <taxon>Eukaryota</taxon>
        <taxon>Metazoa</taxon>
        <taxon>Ecdysozoa</taxon>
        <taxon>Arthropoda</taxon>
        <taxon>Chelicerata</taxon>
        <taxon>Arachnida</taxon>
        <taxon>Acari</taxon>
        <taxon>Parasitiformes</taxon>
        <taxon>Ixodida</taxon>
        <taxon>Ixodoidea</taxon>
        <taxon>Ixodidae</taxon>
        <taxon>Rhipicephalinae</taxon>
        <taxon>Rhipicephalus</taxon>
        <taxon>Boophilus</taxon>
    </lineage>
</organism>
<sequence length="367" mass="41145">MGELSVMPSTMVRTSMPSGLSRLNMDNDDADKREHNLTAMQYCSLCVVTLIIIAVFAYAFFLAFIKNRAAKEDPPLMCSLDGQHVYQYPVDMCSYIIFLSAVIDPFKGDVNPLAGTEEQYDAFTKASKRGALKKLLSFRYDDVNSMTADDISTSFVKVRSDVFHGVDIRYTQSNPTWLKVLTDLRILADNNGYLIHVVFDEPTSEQISDITAFTSFVQEAAVSKYSKAITSVGSNKLAMSAWHCIDLSLAAVAFQSSSDLGDDAVGFDRNDSKKVTGDPSYFTRTHTNDLVVFERDKEFSEKLTQFCFVLSHDIVEHQLKEVTKLAKSCVLLDDVFYDYHKCECDKPNFKLLRAARRVLWGGSAKLS</sequence>
<dbReference type="VEuPathDB" id="VectorBase:LOC119181657"/>
<reference evidence="2" key="1">
    <citation type="journal article" date="2020" name="Cell">
        <title>Large-Scale Comparative Analyses of Tick Genomes Elucidate Their Genetic Diversity and Vector Capacities.</title>
        <authorList>
            <consortium name="Tick Genome and Microbiome Consortium (TIGMIC)"/>
            <person name="Jia N."/>
            <person name="Wang J."/>
            <person name="Shi W."/>
            <person name="Du L."/>
            <person name="Sun Y."/>
            <person name="Zhan W."/>
            <person name="Jiang J.F."/>
            <person name="Wang Q."/>
            <person name="Zhang B."/>
            <person name="Ji P."/>
            <person name="Bell-Sakyi L."/>
            <person name="Cui X.M."/>
            <person name="Yuan T.T."/>
            <person name="Jiang B.G."/>
            <person name="Yang W.F."/>
            <person name="Lam T.T."/>
            <person name="Chang Q.C."/>
            <person name="Ding S.J."/>
            <person name="Wang X.J."/>
            <person name="Zhu J.G."/>
            <person name="Ruan X.D."/>
            <person name="Zhao L."/>
            <person name="Wei J.T."/>
            <person name="Ye R.Z."/>
            <person name="Que T.C."/>
            <person name="Du C.H."/>
            <person name="Zhou Y.H."/>
            <person name="Cheng J.X."/>
            <person name="Dai P.F."/>
            <person name="Guo W.B."/>
            <person name="Han X.H."/>
            <person name="Huang E.J."/>
            <person name="Li L.F."/>
            <person name="Wei W."/>
            <person name="Gao Y.C."/>
            <person name="Liu J.Z."/>
            <person name="Shao H.Z."/>
            <person name="Wang X."/>
            <person name="Wang C.C."/>
            <person name="Yang T.C."/>
            <person name="Huo Q.B."/>
            <person name="Li W."/>
            <person name="Chen H.Y."/>
            <person name="Chen S.E."/>
            <person name="Zhou L.G."/>
            <person name="Ni X.B."/>
            <person name="Tian J.H."/>
            <person name="Sheng Y."/>
            <person name="Liu T."/>
            <person name="Pan Y.S."/>
            <person name="Xia L.Y."/>
            <person name="Li J."/>
            <person name="Zhao F."/>
            <person name="Cao W.C."/>
        </authorList>
    </citation>
    <scope>NUCLEOTIDE SEQUENCE</scope>
    <source>
        <strain evidence="2">Rmic-2018</strain>
    </source>
</reference>
<feature type="transmembrane region" description="Helical" evidence="1">
    <location>
        <begin position="42"/>
        <end position="65"/>
    </location>
</feature>